<dbReference type="AlphaFoldDB" id="A0A1R3HJ17"/>
<evidence type="ECO:0000313" key="2">
    <source>
        <dbReference type="Proteomes" id="UP000188268"/>
    </source>
</evidence>
<keyword evidence="2" id="KW-1185">Reference proteome</keyword>
<dbReference type="Gramene" id="OMO70293">
    <property type="protein sequence ID" value="OMO70293"/>
    <property type="gene ID" value="CCACVL1_19003"/>
</dbReference>
<sequence>MAKIWGGFLAIPQVIKAPTLVVD</sequence>
<accession>A0A1R3HJ17</accession>
<proteinExistence type="predicted"/>
<name>A0A1R3HJ17_COCAP</name>
<evidence type="ECO:0000313" key="1">
    <source>
        <dbReference type="EMBL" id="OMO70293.1"/>
    </source>
</evidence>
<organism evidence="1 2">
    <name type="scientific">Corchorus capsularis</name>
    <name type="common">Jute</name>
    <dbReference type="NCBI Taxonomy" id="210143"/>
    <lineage>
        <taxon>Eukaryota</taxon>
        <taxon>Viridiplantae</taxon>
        <taxon>Streptophyta</taxon>
        <taxon>Embryophyta</taxon>
        <taxon>Tracheophyta</taxon>
        <taxon>Spermatophyta</taxon>
        <taxon>Magnoliopsida</taxon>
        <taxon>eudicotyledons</taxon>
        <taxon>Gunneridae</taxon>
        <taxon>Pentapetalae</taxon>
        <taxon>rosids</taxon>
        <taxon>malvids</taxon>
        <taxon>Malvales</taxon>
        <taxon>Malvaceae</taxon>
        <taxon>Grewioideae</taxon>
        <taxon>Apeibeae</taxon>
        <taxon>Corchorus</taxon>
    </lineage>
</organism>
<dbReference type="Proteomes" id="UP000188268">
    <property type="component" value="Unassembled WGS sequence"/>
</dbReference>
<protein>
    <submittedName>
        <fullName evidence="1">Uncharacterized protein</fullName>
    </submittedName>
</protein>
<comment type="caution">
    <text evidence="1">The sequence shown here is derived from an EMBL/GenBank/DDBJ whole genome shotgun (WGS) entry which is preliminary data.</text>
</comment>
<reference evidence="1 2" key="1">
    <citation type="submission" date="2013-09" db="EMBL/GenBank/DDBJ databases">
        <title>Corchorus capsularis genome sequencing.</title>
        <authorList>
            <person name="Alam M."/>
            <person name="Haque M.S."/>
            <person name="Islam M.S."/>
            <person name="Emdad E.M."/>
            <person name="Islam M.M."/>
            <person name="Ahmed B."/>
            <person name="Halim A."/>
            <person name="Hossen Q.M.M."/>
            <person name="Hossain M.Z."/>
            <person name="Ahmed R."/>
            <person name="Khan M.M."/>
            <person name="Islam R."/>
            <person name="Rashid M.M."/>
            <person name="Khan S.A."/>
            <person name="Rahman M.S."/>
            <person name="Alam M."/>
        </authorList>
    </citation>
    <scope>NUCLEOTIDE SEQUENCE [LARGE SCALE GENOMIC DNA]</scope>
    <source>
        <strain evidence="2">cv. CVL-1</strain>
        <tissue evidence="1">Whole seedling</tissue>
    </source>
</reference>
<gene>
    <name evidence="1" type="ORF">CCACVL1_19003</name>
</gene>
<dbReference type="EMBL" id="AWWV01011823">
    <property type="protein sequence ID" value="OMO70293.1"/>
    <property type="molecule type" value="Genomic_DNA"/>
</dbReference>